<evidence type="ECO:0000313" key="2">
    <source>
        <dbReference type="Proteomes" id="UP000028582"/>
    </source>
</evidence>
<gene>
    <name evidence="1" type="ORF">F444_16449</name>
</gene>
<protein>
    <submittedName>
        <fullName evidence="1">Uncharacterized protein</fullName>
    </submittedName>
</protein>
<dbReference type="AlphaFoldDB" id="A0A080ZI54"/>
<evidence type="ECO:0000313" key="1">
    <source>
        <dbReference type="EMBL" id="ETO66315.1"/>
    </source>
</evidence>
<sequence length="146" mass="16787">MLDSLRKHALVILVAILFATYRLSRLEGERGRRGANIEQEFETVVGFLHRHLDTKYRVLRIAPPPHSATKLHAMIVNAGFAIPHVEAEVFVDQQFALDQSKQKRRDRQPLPPVHFRVYDTDAMTSIAETLQQRNLIASYEQGYQPI</sequence>
<organism evidence="1 2">
    <name type="scientific">Phytophthora nicotianae P1976</name>
    <dbReference type="NCBI Taxonomy" id="1317066"/>
    <lineage>
        <taxon>Eukaryota</taxon>
        <taxon>Sar</taxon>
        <taxon>Stramenopiles</taxon>
        <taxon>Oomycota</taxon>
        <taxon>Peronosporomycetes</taxon>
        <taxon>Peronosporales</taxon>
        <taxon>Peronosporaceae</taxon>
        <taxon>Phytophthora</taxon>
    </lineage>
</organism>
<reference evidence="1 2" key="1">
    <citation type="submission" date="2013-11" db="EMBL/GenBank/DDBJ databases">
        <title>The Genome Sequence of Phytophthora parasitica P1976.</title>
        <authorList>
            <consortium name="The Broad Institute Genomics Platform"/>
            <person name="Russ C."/>
            <person name="Tyler B."/>
            <person name="Panabieres F."/>
            <person name="Shan W."/>
            <person name="Tripathy S."/>
            <person name="Grunwald N."/>
            <person name="Machado M."/>
            <person name="Johnson C.S."/>
            <person name="Walker B."/>
            <person name="Young S."/>
            <person name="Zeng Q."/>
            <person name="Gargeya S."/>
            <person name="Fitzgerald M."/>
            <person name="Haas B."/>
            <person name="Abouelleil A."/>
            <person name="Allen A.W."/>
            <person name="Alvarado L."/>
            <person name="Arachchi H.M."/>
            <person name="Berlin A.M."/>
            <person name="Chapman S.B."/>
            <person name="Gainer-Dewar J."/>
            <person name="Goldberg J."/>
            <person name="Griggs A."/>
            <person name="Gujja S."/>
            <person name="Hansen M."/>
            <person name="Howarth C."/>
            <person name="Imamovic A."/>
            <person name="Ireland A."/>
            <person name="Larimer J."/>
            <person name="McCowan C."/>
            <person name="Murphy C."/>
            <person name="Pearson M."/>
            <person name="Poon T.W."/>
            <person name="Priest M."/>
            <person name="Roberts A."/>
            <person name="Saif S."/>
            <person name="Shea T."/>
            <person name="Sisk P."/>
            <person name="Sykes S."/>
            <person name="Wortman J."/>
            <person name="Nusbaum C."/>
            <person name="Birren B."/>
        </authorList>
    </citation>
    <scope>NUCLEOTIDE SEQUENCE [LARGE SCALE GENOMIC DNA]</scope>
    <source>
        <strain evidence="1 2">P1976</strain>
    </source>
</reference>
<dbReference type="OrthoDB" id="91445at2759"/>
<dbReference type="EMBL" id="ANJA01003038">
    <property type="protein sequence ID" value="ETO66315.1"/>
    <property type="molecule type" value="Genomic_DNA"/>
</dbReference>
<comment type="caution">
    <text evidence="1">The sequence shown here is derived from an EMBL/GenBank/DDBJ whole genome shotgun (WGS) entry which is preliminary data.</text>
</comment>
<accession>A0A080ZI54</accession>
<name>A0A080ZI54_PHYNI</name>
<proteinExistence type="predicted"/>
<dbReference type="Proteomes" id="UP000028582">
    <property type="component" value="Unassembled WGS sequence"/>
</dbReference>